<dbReference type="Proteomes" id="UP000600101">
    <property type="component" value="Unassembled WGS sequence"/>
</dbReference>
<organism evidence="2 3">
    <name type="scientific">Siccirubricoccus deserti</name>
    <dbReference type="NCBI Taxonomy" id="2013562"/>
    <lineage>
        <taxon>Bacteria</taxon>
        <taxon>Pseudomonadati</taxon>
        <taxon>Pseudomonadota</taxon>
        <taxon>Alphaproteobacteria</taxon>
        <taxon>Acetobacterales</taxon>
        <taxon>Roseomonadaceae</taxon>
        <taxon>Siccirubricoccus</taxon>
    </lineage>
</organism>
<dbReference type="SUPFAM" id="SSF55298">
    <property type="entry name" value="YjgF-like"/>
    <property type="match status" value="1"/>
</dbReference>
<sequence>MSQKPLFPPARVVPLGGGAKLIFCSGVTARGSAAAGGSAEAQARECFARMERALAGEGAGLGHLIKITTWLSDMRHYDGFNTVRRAAFEVLEVPPASTCLGGASFTTTDCCIEIEGIAVLPGAS</sequence>
<proteinExistence type="inferred from homology"/>
<comment type="similarity">
    <text evidence="1">Belongs to the RutC family.</text>
</comment>
<accession>A0A9X0UG96</accession>
<reference evidence="2" key="1">
    <citation type="submission" date="2020-08" db="EMBL/GenBank/DDBJ databases">
        <authorList>
            <person name="Hu Y."/>
            <person name="Nguyen S.V."/>
            <person name="Li F."/>
            <person name="Fanning S."/>
        </authorList>
    </citation>
    <scope>NUCLEOTIDE SEQUENCE</scope>
    <source>
        <strain evidence="2">SYSU D8009</strain>
    </source>
</reference>
<name>A0A9X0UG96_9PROT</name>
<dbReference type="GO" id="GO:0019239">
    <property type="term" value="F:deaminase activity"/>
    <property type="evidence" value="ECO:0007669"/>
    <property type="project" value="TreeGrafter"/>
</dbReference>
<dbReference type="EMBL" id="JACOMF010000077">
    <property type="protein sequence ID" value="MBC4018761.1"/>
    <property type="molecule type" value="Genomic_DNA"/>
</dbReference>
<keyword evidence="3" id="KW-1185">Reference proteome</keyword>
<evidence type="ECO:0000313" key="2">
    <source>
        <dbReference type="EMBL" id="MBC4018761.1"/>
    </source>
</evidence>
<gene>
    <name evidence="2" type="ORF">H7965_26230</name>
</gene>
<dbReference type="RefSeq" id="WP_186773503.1">
    <property type="nucleotide sequence ID" value="NZ_JACOMF010000077.1"/>
</dbReference>
<evidence type="ECO:0000313" key="3">
    <source>
        <dbReference type="Proteomes" id="UP000600101"/>
    </source>
</evidence>
<dbReference type="Pfam" id="PF01042">
    <property type="entry name" value="Ribonuc_L-PSP"/>
    <property type="match status" value="1"/>
</dbReference>
<dbReference type="PANTHER" id="PTHR11803">
    <property type="entry name" value="2-IMINOBUTANOATE/2-IMINOPROPANOATE DEAMINASE RIDA"/>
    <property type="match status" value="1"/>
</dbReference>
<dbReference type="AlphaFoldDB" id="A0A9X0UG96"/>
<dbReference type="InterPro" id="IPR006175">
    <property type="entry name" value="YjgF/YER057c/UK114"/>
</dbReference>
<evidence type="ECO:0000256" key="1">
    <source>
        <dbReference type="ARBA" id="ARBA00010552"/>
    </source>
</evidence>
<dbReference type="PANTHER" id="PTHR11803:SF58">
    <property type="entry name" value="PROTEIN HMF1-RELATED"/>
    <property type="match status" value="1"/>
</dbReference>
<comment type="caution">
    <text evidence="2">The sequence shown here is derived from an EMBL/GenBank/DDBJ whole genome shotgun (WGS) entry which is preliminary data.</text>
</comment>
<dbReference type="GO" id="GO:0005829">
    <property type="term" value="C:cytosol"/>
    <property type="evidence" value="ECO:0007669"/>
    <property type="project" value="TreeGrafter"/>
</dbReference>
<dbReference type="Gene3D" id="3.30.1330.40">
    <property type="entry name" value="RutC-like"/>
    <property type="match status" value="1"/>
</dbReference>
<dbReference type="InterPro" id="IPR035959">
    <property type="entry name" value="RutC-like_sf"/>
</dbReference>
<protein>
    <submittedName>
        <fullName evidence="2">RidA family protein</fullName>
    </submittedName>
</protein>